<dbReference type="Gene3D" id="1.10.10.60">
    <property type="entry name" value="Homeodomain-like"/>
    <property type="match status" value="1"/>
</dbReference>
<dbReference type="OrthoDB" id="8766450at2"/>
<organism evidence="5 6">
    <name type="scientific">Bordetella genomosp. 10</name>
    <dbReference type="NCBI Taxonomy" id="1416804"/>
    <lineage>
        <taxon>Bacteria</taxon>
        <taxon>Pseudomonadati</taxon>
        <taxon>Pseudomonadota</taxon>
        <taxon>Betaproteobacteria</taxon>
        <taxon>Burkholderiales</taxon>
        <taxon>Alcaligenaceae</taxon>
        <taxon>Bordetella</taxon>
    </lineage>
</organism>
<comment type="caution">
    <text evidence="5">The sequence shown here is derived from an EMBL/GenBank/DDBJ whole genome shotgun (WGS) entry which is preliminary data.</text>
</comment>
<dbReference type="EMBL" id="NEVM01000005">
    <property type="protein sequence ID" value="OZI30462.1"/>
    <property type="molecule type" value="Genomic_DNA"/>
</dbReference>
<accession>A0A261S0M3</accession>
<dbReference type="PANTHER" id="PTHR47893">
    <property type="entry name" value="REGULATORY PROTEIN PCHR"/>
    <property type="match status" value="1"/>
</dbReference>
<evidence type="ECO:0000256" key="1">
    <source>
        <dbReference type="ARBA" id="ARBA00023015"/>
    </source>
</evidence>
<dbReference type="AlphaFoldDB" id="A0A261S0M3"/>
<reference evidence="6" key="1">
    <citation type="submission" date="2017-05" db="EMBL/GenBank/DDBJ databases">
        <title>Complete and WGS of Bordetella genogroups.</title>
        <authorList>
            <person name="Spilker T."/>
            <person name="Lipuma J."/>
        </authorList>
    </citation>
    <scope>NUCLEOTIDE SEQUENCE [LARGE SCALE GENOMIC DNA]</scope>
    <source>
        <strain evidence="6">AU16122</strain>
    </source>
</reference>
<dbReference type="InterPro" id="IPR018060">
    <property type="entry name" value="HTH_AraC"/>
</dbReference>
<dbReference type="GO" id="GO:0043565">
    <property type="term" value="F:sequence-specific DNA binding"/>
    <property type="evidence" value="ECO:0007669"/>
    <property type="project" value="InterPro"/>
</dbReference>
<evidence type="ECO:0000256" key="3">
    <source>
        <dbReference type="ARBA" id="ARBA00023163"/>
    </source>
</evidence>
<keyword evidence="1" id="KW-0805">Transcription regulation</keyword>
<dbReference type="GO" id="GO:0003700">
    <property type="term" value="F:DNA-binding transcription factor activity"/>
    <property type="evidence" value="ECO:0007669"/>
    <property type="project" value="InterPro"/>
</dbReference>
<dbReference type="InterPro" id="IPR053142">
    <property type="entry name" value="PchR_regulatory_protein"/>
</dbReference>
<dbReference type="PROSITE" id="PS01124">
    <property type="entry name" value="HTH_ARAC_FAMILY_2"/>
    <property type="match status" value="1"/>
</dbReference>
<dbReference type="Pfam" id="PF12833">
    <property type="entry name" value="HTH_18"/>
    <property type="match status" value="1"/>
</dbReference>
<sequence>MPSPSTSSRAPCSEDRLGAIARAWGYGASVQLQRPAGATPKAPVLARGTIEAQQLASGIRLCRSDLRGACDQVRTADLPRSLTAFVMLDGAQLRWRHGAAARPRDGMAQAGVLAVHEHANLIETQRRGERSRTFVVQAVPDEILDDVLADQLQAALRRTQALPLDAGRGFGSASAAALSMDDAGGAISALLRESAALALLARAFQLIEAGAGPGGETQAVHPRDRQRMLHVRDLLMAQPEAAHTLGALAREAGVSVTTLKLRFPQVIGCSVFEFLRARRLDRARHGLLHEGWSVKQAAYYAGYRHPTNFATAFRRKFGAAPSQA</sequence>
<evidence type="ECO:0000313" key="5">
    <source>
        <dbReference type="EMBL" id="OZI30462.1"/>
    </source>
</evidence>
<keyword evidence="6" id="KW-1185">Reference proteome</keyword>
<keyword evidence="2" id="KW-0238">DNA-binding</keyword>
<feature type="domain" description="HTH araC/xylS-type" evidence="4">
    <location>
        <begin position="226"/>
        <end position="324"/>
    </location>
</feature>
<dbReference type="Proteomes" id="UP000216020">
    <property type="component" value="Unassembled WGS sequence"/>
</dbReference>
<evidence type="ECO:0000256" key="2">
    <source>
        <dbReference type="ARBA" id="ARBA00023125"/>
    </source>
</evidence>
<keyword evidence="3" id="KW-0804">Transcription</keyword>
<evidence type="ECO:0000259" key="4">
    <source>
        <dbReference type="PROSITE" id="PS01124"/>
    </source>
</evidence>
<protein>
    <recommendedName>
        <fullName evidence="4">HTH araC/xylS-type domain-containing protein</fullName>
    </recommendedName>
</protein>
<gene>
    <name evidence="5" type="ORF">CAL29_20770</name>
</gene>
<dbReference type="PANTHER" id="PTHR47893:SF1">
    <property type="entry name" value="REGULATORY PROTEIN PCHR"/>
    <property type="match status" value="1"/>
</dbReference>
<dbReference type="RefSeq" id="WP_094854886.1">
    <property type="nucleotide sequence ID" value="NZ_NEVM01000005.1"/>
</dbReference>
<proteinExistence type="predicted"/>
<dbReference type="InterPro" id="IPR018062">
    <property type="entry name" value="HTH_AraC-typ_CS"/>
</dbReference>
<name>A0A261S0M3_9BORD</name>
<evidence type="ECO:0000313" key="6">
    <source>
        <dbReference type="Proteomes" id="UP000216020"/>
    </source>
</evidence>
<dbReference type="PROSITE" id="PS00041">
    <property type="entry name" value="HTH_ARAC_FAMILY_1"/>
    <property type="match status" value="1"/>
</dbReference>
<dbReference type="SMART" id="SM00342">
    <property type="entry name" value="HTH_ARAC"/>
    <property type="match status" value="1"/>
</dbReference>
<dbReference type="SUPFAM" id="SSF46689">
    <property type="entry name" value="Homeodomain-like"/>
    <property type="match status" value="2"/>
</dbReference>
<dbReference type="InterPro" id="IPR009057">
    <property type="entry name" value="Homeodomain-like_sf"/>
</dbReference>